<comment type="caution">
    <text evidence="8">The sequence shown here is derived from an EMBL/GenBank/DDBJ whole genome shotgun (WGS) entry which is preliminary data.</text>
</comment>
<keyword evidence="4 5" id="KW-0472">Membrane</keyword>
<dbReference type="PANTHER" id="PTHR24221:SF646">
    <property type="entry name" value="HAEMOLYSIN SECRETION ATP-BINDING PROTEIN"/>
    <property type="match status" value="1"/>
</dbReference>
<feature type="transmembrane region" description="Helical" evidence="5">
    <location>
        <begin position="71"/>
        <end position="88"/>
    </location>
</feature>
<organism evidence="8 9">
    <name type="scientific">Paenibacillus allorhizosphaerae</name>
    <dbReference type="NCBI Taxonomy" id="2849866"/>
    <lineage>
        <taxon>Bacteria</taxon>
        <taxon>Bacillati</taxon>
        <taxon>Bacillota</taxon>
        <taxon>Bacilli</taxon>
        <taxon>Bacillales</taxon>
        <taxon>Paenibacillaceae</taxon>
        <taxon>Paenibacillus</taxon>
    </lineage>
</organism>
<dbReference type="EMBL" id="CAJVCE010000009">
    <property type="protein sequence ID" value="CAG7645069.1"/>
    <property type="molecule type" value="Genomic_DNA"/>
</dbReference>
<evidence type="ECO:0000313" key="9">
    <source>
        <dbReference type="Proteomes" id="UP000730618"/>
    </source>
</evidence>
<gene>
    <name evidence="8" type="primary">msbA</name>
    <name evidence="8" type="ORF">PAECIP111802_03421</name>
</gene>
<feature type="transmembrane region" description="Helical" evidence="5">
    <location>
        <begin position="178"/>
        <end position="196"/>
    </location>
</feature>
<feature type="transmembrane region" description="Helical" evidence="5">
    <location>
        <begin position="267"/>
        <end position="289"/>
    </location>
</feature>
<dbReference type="InterPro" id="IPR011527">
    <property type="entry name" value="ABC1_TM_dom"/>
</dbReference>
<keyword evidence="3 5" id="KW-1133">Transmembrane helix</keyword>
<accession>A0ABN7TL80</accession>
<feature type="transmembrane region" description="Helical" evidence="5">
    <location>
        <begin position="33"/>
        <end position="51"/>
    </location>
</feature>
<protein>
    <submittedName>
        <fullName evidence="8">Lipid A export ATP-binding/permease protein MsbA</fullName>
    </submittedName>
</protein>
<evidence type="ECO:0000259" key="6">
    <source>
        <dbReference type="PROSITE" id="PS50893"/>
    </source>
</evidence>
<dbReference type="PROSITE" id="PS50929">
    <property type="entry name" value="ABC_TM1F"/>
    <property type="match status" value="1"/>
</dbReference>
<evidence type="ECO:0000256" key="2">
    <source>
        <dbReference type="ARBA" id="ARBA00022692"/>
    </source>
</evidence>
<evidence type="ECO:0000256" key="5">
    <source>
        <dbReference type="SAM" id="Phobius"/>
    </source>
</evidence>
<sequence>MKREPNKEKLKASDVVSIAWRALTVSFRTKSKLSFTVNVLGFAMAFMPVWISTALRTFTDHVQFMSQGQETVSQGLIVFILLISLYIIQAGYTFVSDYCAEIDQQRTTKYIKKTIIDCASRVEYKYIENEGDFREKLAFAEMFGGSQVAASMQQTVVILQQLITFLSIIAVLSNVSAWVVVILLVTCIPAVVLSIIQKDEDYKNNTKNMREGAMSVHLFYMASGANEQCKSMNDVRFYGIYDWIKEKWRDVSSGYLKKKNGITRKHVLYNSIADVLRNAVYIGILLLVAKKIYDNPAMGLGIFMLVFTLSAQLQTATTKVFVGAARFFGDIQYMRDFFQLEDTPKEKLEEHPVVLERADILFDNVSFAYPNADVQALKHIDLTIKQGEKIAIVGENGSGKSTFINLLCGMHQPTSGHITVGGLDAADHLATVRSAISVVFQNFGKYETSIRDNITIGDRTRSATDEELIQLAKKTNAYSLIESQPRGLDEVVGTFSESGNNLSGGQWQKLAITRAIYRDKARIMVLDEPTAALDPVAEAQLYRDFTELTGDKTTILISHRLGITSIVDRILVFADGEIIEEGSHVELMALDGQYAKMYRAQAQWYNEEVDMQGKLVNT</sequence>
<dbReference type="InterPro" id="IPR003439">
    <property type="entry name" value="ABC_transporter-like_ATP-bd"/>
</dbReference>
<name>A0ABN7TL80_9BACL</name>
<dbReference type="Pfam" id="PF00005">
    <property type="entry name" value="ABC_tran"/>
    <property type="match status" value="1"/>
</dbReference>
<keyword evidence="2 5" id="KW-0812">Transmembrane</keyword>
<feature type="domain" description="ABC transmembrane type-1" evidence="7">
    <location>
        <begin position="39"/>
        <end position="316"/>
    </location>
</feature>
<evidence type="ECO:0000313" key="8">
    <source>
        <dbReference type="EMBL" id="CAG7645069.1"/>
    </source>
</evidence>
<keyword evidence="8" id="KW-0547">Nucleotide-binding</keyword>
<dbReference type="Pfam" id="PF00664">
    <property type="entry name" value="ABC_membrane"/>
    <property type="match status" value="1"/>
</dbReference>
<evidence type="ECO:0000259" key="7">
    <source>
        <dbReference type="PROSITE" id="PS50929"/>
    </source>
</evidence>
<reference evidence="8 9" key="1">
    <citation type="submission" date="2021-06" db="EMBL/GenBank/DDBJ databases">
        <authorList>
            <person name="Criscuolo A."/>
        </authorList>
    </citation>
    <scope>NUCLEOTIDE SEQUENCE [LARGE SCALE GENOMIC DNA]</scope>
    <source>
        <strain evidence="9">CIP 111802</strain>
    </source>
</reference>
<dbReference type="InterPro" id="IPR039421">
    <property type="entry name" value="Type_1_exporter"/>
</dbReference>
<dbReference type="RefSeq" id="WP_218099735.1">
    <property type="nucleotide sequence ID" value="NZ_CAJVCE010000009.1"/>
</dbReference>
<dbReference type="InterPro" id="IPR003593">
    <property type="entry name" value="AAA+_ATPase"/>
</dbReference>
<feature type="transmembrane region" description="Helical" evidence="5">
    <location>
        <begin position="155"/>
        <end position="172"/>
    </location>
</feature>
<feature type="domain" description="ABC transporter" evidence="6">
    <location>
        <begin position="360"/>
        <end position="600"/>
    </location>
</feature>
<dbReference type="PANTHER" id="PTHR24221">
    <property type="entry name" value="ATP-BINDING CASSETTE SUB-FAMILY B"/>
    <property type="match status" value="1"/>
</dbReference>
<dbReference type="GO" id="GO:0005524">
    <property type="term" value="F:ATP binding"/>
    <property type="evidence" value="ECO:0007669"/>
    <property type="project" value="UniProtKB-KW"/>
</dbReference>
<evidence type="ECO:0000256" key="4">
    <source>
        <dbReference type="ARBA" id="ARBA00023136"/>
    </source>
</evidence>
<keyword evidence="9" id="KW-1185">Reference proteome</keyword>
<dbReference type="Proteomes" id="UP000730618">
    <property type="component" value="Unassembled WGS sequence"/>
</dbReference>
<comment type="subcellular location">
    <subcellularLocation>
        <location evidence="1">Membrane</location>
        <topology evidence="1">Multi-pass membrane protein</topology>
    </subcellularLocation>
</comment>
<evidence type="ECO:0000256" key="1">
    <source>
        <dbReference type="ARBA" id="ARBA00004141"/>
    </source>
</evidence>
<dbReference type="PROSITE" id="PS50893">
    <property type="entry name" value="ABC_TRANSPORTER_2"/>
    <property type="match status" value="1"/>
</dbReference>
<proteinExistence type="predicted"/>
<keyword evidence="8" id="KW-0067">ATP-binding</keyword>
<dbReference type="SMART" id="SM00382">
    <property type="entry name" value="AAA"/>
    <property type="match status" value="1"/>
</dbReference>
<evidence type="ECO:0000256" key="3">
    <source>
        <dbReference type="ARBA" id="ARBA00022989"/>
    </source>
</evidence>